<dbReference type="SMART" id="SM00717">
    <property type="entry name" value="SANT"/>
    <property type="match status" value="2"/>
</dbReference>
<evidence type="ECO:0000259" key="7">
    <source>
        <dbReference type="PROSITE" id="PS51294"/>
    </source>
</evidence>
<feature type="domain" description="Myb-like" evidence="6">
    <location>
        <begin position="65"/>
        <end position="106"/>
    </location>
</feature>
<dbReference type="PROSITE" id="PS51294">
    <property type="entry name" value="HTH_MYB"/>
    <property type="match status" value="2"/>
</dbReference>
<feature type="domain" description="HTH myb-type" evidence="7">
    <location>
        <begin position="10"/>
        <end position="68"/>
    </location>
</feature>
<dbReference type="Pfam" id="PF13921">
    <property type="entry name" value="Myb_DNA-bind_6"/>
    <property type="match status" value="1"/>
</dbReference>
<keyword evidence="3" id="KW-0804">Transcription</keyword>
<accession>A0A2N1JAK9</accession>
<evidence type="ECO:0000313" key="8">
    <source>
        <dbReference type="EMBL" id="PKI83590.1"/>
    </source>
</evidence>
<proteinExistence type="predicted"/>
<dbReference type="Proteomes" id="UP000232875">
    <property type="component" value="Unassembled WGS sequence"/>
</dbReference>
<evidence type="ECO:0008006" key="10">
    <source>
        <dbReference type="Google" id="ProtNLM"/>
    </source>
</evidence>
<dbReference type="Gene3D" id="1.10.10.60">
    <property type="entry name" value="Homeodomain-like"/>
    <property type="match status" value="2"/>
</dbReference>
<dbReference type="GO" id="GO:0000978">
    <property type="term" value="F:RNA polymerase II cis-regulatory region sequence-specific DNA binding"/>
    <property type="evidence" value="ECO:0007669"/>
    <property type="project" value="TreeGrafter"/>
</dbReference>
<dbReference type="SUPFAM" id="SSF46689">
    <property type="entry name" value="Homeodomain-like"/>
    <property type="match status" value="1"/>
</dbReference>
<dbReference type="OrthoDB" id="2143914at2759"/>
<feature type="region of interest" description="Disordered" evidence="5">
    <location>
        <begin position="103"/>
        <end position="141"/>
    </location>
</feature>
<evidence type="ECO:0000256" key="5">
    <source>
        <dbReference type="SAM" id="MobiDB-lite"/>
    </source>
</evidence>
<keyword evidence="2" id="KW-0238">DNA-binding</keyword>
<name>A0A2N1JAK9_9BASI</name>
<evidence type="ECO:0000259" key="6">
    <source>
        <dbReference type="PROSITE" id="PS50090"/>
    </source>
</evidence>
<dbReference type="GO" id="GO:0019185">
    <property type="term" value="C:snRNA-activating protein complex"/>
    <property type="evidence" value="ECO:0007669"/>
    <property type="project" value="TreeGrafter"/>
</dbReference>
<feature type="compositionally biased region" description="Polar residues" evidence="5">
    <location>
        <begin position="132"/>
        <end position="141"/>
    </location>
</feature>
<dbReference type="CDD" id="cd00167">
    <property type="entry name" value="SANT"/>
    <property type="match status" value="2"/>
</dbReference>
<protein>
    <recommendedName>
        <fullName evidence="10">Bas1p</fullName>
    </recommendedName>
</protein>
<evidence type="ECO:0000256" key="4">
    <source>
        <dbReference type="ARBA" id="ARBA00023242"/>
    </source>
</evidence>
<dbReference type="InterPro" id="IPR009057">
    <property type="entry name" value="Homeodomain-like_sf"/>
</dbReference>
<dbReference type="InterPro" id="IPR001005">
    <property type="entry name" value="SANT/Myb"/>
</dbReference>
<organism evidence="8 9">
    <name type="scientific">Malassezia vespertilionis</name>
    <dbReference type="NCBI Taxonomy" id="2020962"/>
    <lineage>
        <taxon>Eukaryota</taxon>
        <taxon>Fungi</taxon>
        <taxon>Dikarya</taxon>
        <taxon>Basidiomycota</taxon>
        <taxon>Ustilaginomycotina</taxon>
        <taxon>Malasseziomycetes</taxon>
        <taxon>Malasseziales</taxon>
        <taxon>Malasseziaceae</taxon>
        <taxon>Malassezia</taxon>
    </lineage>
</organism>
<dbReference type="InterPro" id="IPR017930">
    <property type="entry name" value="Myb_dom"/>
</dbReference>
<reference evidence="8 9" key="1">
    <citation type="submission" date="2017-10" db="EMBL/GenBank/DDBJ databases">
        <title>A novel species of cold-tolerant Malassezia isolated from bats.</title>
        <authorList>
            <person name="Lorch J.M."/>
            <person name="Palmer J.M."/>
            <person name="Vanderwolf K.J."/>
            <person name="Schmidt K.Z."/>
            <person name="Verant M.L."/>
            <person name="Weller T.J."/>
            <person name="Blehert D.S."/>
        </authorList>
    </citation>
    <scope>NUCLEOTIDE SEQUENCE [LARGE SCALE GENOMIC DNA]</scope>
    <source>
        <strain evidence="8 9">NWHC:44797-103</strain>
    </source>
</reference>
<sequence>MSFSDGRVPMKGIDRKKWALEEDELLTRTMMQYQNRNDVRWTDVSPHIPGRSAKACRKRWVNGLNDCLKKGSWTKEEDASLREGVELFNCDWSRIAQHVSHRSGDQFAKSSKAKQENRNQPETSRDVGLMTPFSSSTEDVTTPARNDAHEKLSNGHHFPGNQLDNSTLHTPNVNTAMTMPPFYQLHDLSDFQTGHEQKENERATGVLKSLQNVQGFSSISHKDPPAALNLGQLQSLCIPQDNMFPECNPNDSLFECIYDAW</sequence>
<dbReference type="PANTHER" id="PTHR46621:SF1">
    <property type="entry name" value="SNRNA-ACTIVATING PROTEIN COMPLEX SUBUNIT 4"/>
    <property type="match status" value="1"/>
</dbReference>
<keyword evidence="4" id="KW-0539">Nucleus</keyword>
<dbReference type="PROSITE" id="PS50090">
    <property type="entry name" value="MYB_LIKE"/>
    <property type="match status" value="2"/>
</dbReference>
<dbReference type="InterPro" id="IPR051575">
    <property type="entry name" value="Myb-like_DNA-bd"/>
</dbReference>
<feature type="compositionally biased region" description="Basic and acidic residues" evidence="5">
    <location>
        <begin position="113"/>
        <end position="125"/>
    </location>
</feature>
<evidence type="ECO:0000313" key="9">
    <source>
        <dbReference type="Proteomes" id="UP000232875"/>
    </source>
</evidence>
<keyword evidence="9" id="KW-1185">Reference proteome</keyword>
<keyword evidence="1" id="KW-0805">Transcription regulation</keyword>
<dbReference type="PANTHER" id="PTHR46621">
    <property type="entry name" value="SNRNA-ACTIVATING PROTEIN COMPLEX SUBUNIT 4"/>
    <property type="match status" value="1"/>
</dbReference>
<evidence type="ECO:0000256" key="3">
    <source>
        <dbReference type="ARBA" id="ARBA00023163"/>
    </source>
</evidence>
<dbReference type="EMBL" id="KZ454991">
    <property type="protein sequence ID" value="PKI83590.1"/>
    <property type="molecule type" value="Genomic_DNA"/>
</dbReference>
<dbReference type="GO" id="GO:0042795">
    <property type="term" value="P:snRNA transcription by RNA polymerase II"/>
    <property type="evidence" value="ECO:0007669"/>
    <property type="project" value="TreeGrafter"/>
</dbReference>
<evidence type="ECO:0000256" key="1">
    <source>
        <dbReference type="ARBA" id="ARBA00023015"/>
    </source>
</evidence>
<dbReference type="AlphaFoldDB" id="A0A2N1JAK9"/>
<feature type="domain" description="Myb-like" evidence="6">
    <location>
        <begin position="10"/>
        <end position="64"/>
    </location>
</feature>
<gene>
    <name evidence="8" type="ORF">MVES_002703</name>
</gene>
<dbReference type="GO" id="GO:0001006">
    <property type="term" value="F:RNA polymerase III type 3 promoter sequence-specific DNA binding"/>
    <property type="evidence" value="ECO:0007669"/>
    <property type="project" value="TreeGrafter"/>
</dbReference>
<evidence type="ECO:0000256" key="2">
    <source>
        <dbReference type="ARBA" id="ARBA00023125"/>
    </source>
</evidence>
<dbReference type="STRING" id="2020962.A0A2N1JAK9"/>
<dbReference type="GO" id="GO:0042796">
    <property type="term" value="P:snRNA transcription by RNA polymerase III"/>
    <property type="evidence" value="ECO:0007669"/>
    <property type="project" value="TreeGrafter"/>
</dbReference>
<feature type="domain" description="HTH myb-type" evidence="7">
    <location>
        <begin position="69"/>
        <end position="106"/>
    </location>
</feature>